<dbReference type="Proteomes" id="UP000001449">
    <property type="component" value="Chromosome 3"/>
</dbReference>
<dbReference type="PaxDb" id="35128-Thaps3916"/>
<keyword evidence="4" id="KW-1185">Reference proteome</keyword>
<accession>B8BWB7</accession>
<keyword evidence="2" id="KW-0812">Transmembrane</keyword>
<evidence type="ECO:0000313" key="4">
    <source>
        <dbReference type="Proteomes" id="UP000001449"/>
    </source>
</evidence>
<evidence type="ECO:0000256" key="1">
    <source>
        <dbReference type="SAM" id="MobiDB-lite"/>
    </source>
</evidence>
<feature type="transmembrane region" description="Helical" evidence="2">
    <location>
        <begin position="69"/>
        <end position="90"/>
    </location>
</feature>
<keyword evidence="2" id="KW-0472">Membrane</keyword>
<reference evidence="3 4" key="2">
    <citation type="journal article" date="2008" name="Nature">
        <title>The Phaeodactylum genome reveals the evolutionary history of diatom genomes.</title>
        <authorList>
            <person name="Bowler C."/>
            <person name="Allen A.E."/>
            <person name="Badger J.H."/>
            <person name="Grimwood J."/>
            <person name="Jabbari K."/>
            <person name="Kuo A."/>
            <person name="Maheswari U."/>
            <person name="Martens C."/>
            <person name="Maumus F."/>
            <person name="Otillar R.P."/>
            <person name="Rayko E."/>
            <person name="Salamov A."/>
            <person name="Vandepoele K."/>
            <person name="Beszteri B."/>
            <person name="Gruber A."/>
            <person name="Heijde M."/>
            <person name="Katinka M."/>
            <person name="Mock T."/>
            <person name="Valentin K."/>
            <person name="Verret F."/>
            <person name="Berges J.A."/>
            <person name="Brownlee C."/>
            <person name="Cadoret J.P."/>
            <person name="Chiovitti A."/>
            <person name="Choi C.J."/>
            <person name="Coesel S."/>
            <person name="De Martino A."/>
            <person name="Detter J.C."/>
            <person name="Durkin C."/>
            <person name="Falciatore A."/>
            <person name="Fournet J."/>
            <person name="Haruta M."/>
            <person name="Huysman M.J."/>
            <person name="Jenkins B.D."/>
            <person name="Jiroutova K."/>
            <person name="Jorgensen R.E."/>
            <person name="Joubert Y."/>
            <person name="Kaplan A."/>
            <person name="Kroger N."/>
            <person name="Kroth P.G."/>
            <person name="La Roche J."/>
            <person name="Lindquist E."/>
            <person name="Lommer M."/>
            <person name="Martin-Jezequel V."/>
            <person name="Lopez P.J."/>
            <person name="Lucas S."/>
            <person name="Mangogna M."/>
            <person name="McGinnis K."/>
            <person name="Medlin L.K."/>
            <person name="Montsant A."/>
            <person name="Oudot-Le Secq M.P."/>
            <person name="Napoli C."/>
            <person name="Obornik M."/>
            <person name="Parker M.S."/>
            <person name="Petit J.L."/>
            <person name="Porcel B.M."/>
            <person name="Poulsen N."/>
            <person name="Robison M."/>
            <person name="Rychlewski L."/>
            <person name="Rynearson T.A."/>
            <person name="Schmutz J."/>
            <person name="Shapiro H."/>
            <person name="Siaut M."/>
            <person name="Stanley M."/>
            <person name="Sussman M.R."/>
            <person name="Taylor A.R."/>
            <person name="Vardi A."/>
            <person name="von Dassow P."/>
            <person name="Vyverman W."/>
            <person name="Willis A."/>
            <person name="Wyrwicz L.S."/>
            <person name="Rokhsar D.S."/>
            <person name="Weissenbach J."/>
            <person name="Armbrust E.V."/>
            <person name="Green B.R."/>
            <person name="Van de Peer Y."/>
            <person name="Grigoriev I.V."/>
        </authorList>
    </citation>
    <scope>NUCLEOTIDE SEQUENCE [LARGE SCALE GENOMIC DNA]</scope>
    <source>
        <strain evidence="3 4">CCMP1335</strain>
    </source>
</reference>
<keyword evidence="2" id="KW-1133">Transmembrane helix</keyword>
<protein>
    <submittedName>
        <fullName evidence="3">Uncharacterized protein</fullName>
    </submittedName>
</protein>
<dbReference type="HOGENOM" id="CLU_1091885_0_0_1"/>
<dbReference type="GeneID" id="7452100"/>
<evidence type="ECO:0000256" key="2">
    <source>
        <dbReference type="SAM" id="Phobius"/>
    </source>
</evidence>
<dbReference type="InParanoid" id="B8BWB7"/>
<feature type="compositionally biased region" description="Low complexity" evidence="1">
    <location>
        <begin position="8"/>
        <end position="23"/>
    </location>
</feature>
<feature type="region of interest" description="Disordered" evidence="1">
    <location>
        <begin position="167"/>
        <end position="233"/>
    </location>
</feature>
<feature type="region of interest" description="Disordered" evidence="1">
    <location>
        <begin position="1"/>
        <end position="23"/>
    </location>
</feature>
<organism evidence="3 4">
    <name type="scientific">Thalassiosira pseudonana</name>
    <name type="common">Marine diatom</name>
    <name type="synonym">Cyclotella nana</name>
    <dbReference type="NCBI Taxonomy" id="35128"/>
    <lineage>
        <taxon>Eukaryota</taxon>
        <taxon>Sar</taxon>
        <taxon>Stramenopiles</taxon>
        <taxon>Ochrophyta</taxon>
        <taxon>Bacillariophyta</taxon>
        <taxon>Coscinodiscophyceae</taxon>
        <taxon>Thalassiosirophycidae</taxon>
        <taxon>Thalassiosirales</taxon>
        <taxon>Thalassiosiraceae</taxon>
        <taxon>Thalassiosira</taxon>
    </lineage>
</organism>
<name>B8BWB7_THAPS</name>
<dbReference type="AlphaFoldDB" id="B8BWB7"/>
<dbReference type="EMBL" id="CM000640">
    <property type="protein sequence ID" value="EED94491.1"/>
    <property type="molecule type" value="Genomic_DNA"/>
</dbReference>
<gene>
    <name evidence="3" type="ORF">THAPSDRAFT_3916</name>
</gene>
<evidence type="ECO:0000313" key="3">
    <source>
        <dbReference type="EMBL" id="EED94491.1"/>
    </source>
</evidence>
<sequence>MTISIRTNPNANSRSSSPAVITSPSSMVTNHILIQTDAGRRYDSSIRYNHIMDHSEDFLQHFHSHQSSFSFRPFLVLLVTILLAISLYSYNTGTYLPMVVSDRKFLKGKGGVQDASVDERIVGAYGVSPEEVGDIAVDPLVDDADIDGDDDDHDDYTSAGEVTTEADRAGADNTIIQDDDENREDENSLTPEEKSGDVSSDVEAEWEEHEDDITSTNSTINTITKKGNTTSSSPFTLIVNETISAKVEDKADEDL</sequence>
<feature type="compositionally biased region" description="Acidic residues" evidence="1">
    <location>
        <begin position="200"/>
        <end position="213"/>
    </location>
</feature>
<proteinExistence type="predicted"/>
<reference evidence="3 4" key="1">
    <citation type="journal article" date="2004" name="Science">
        <title>The genome of the diatom Thalassiosira pseudonana: ecology, evolution, and metabolism.</title>
        <authorList>
            <person name="Armbrust E.V."/>
            <person name="Berges J.A."/>
            <person name="Bowler C."/>
            <person name="Green B.R."/>
            <person name="Martinez D."/>
            <person name="Putnam N.H."/>
            <person name="Zhou S."/>
            <person name="Allen A.E."/>
            <person name="Apt K.E."/>
            <person name="Bechner M."/>
            <person name="Brzezinski M.A."/>
            <person name="Chaal B.K."/>
            <person name="Chiovitti A."/>
            <person name="Davis A.K."/>
            <person name="Demarest M.S."/>
            <person name="Detter J.C."/>
            <person name="Glavina T."/>
            <person name="Goodstein D."/>
            <person name="Hadi M.Z."/>
            <person name="Hellsten U."/>
            <person name="Hildebrand M."/>
            <person name="Jenkins B.D."/>
            <person name="Jurka J."/>
            <person name="Kapitonov V.V."/>
            <person name="Kroger N."/>
            <person name="Lau W.W."/>
            <person name="Lane T.W."/>
            <person name="Larimer F.W."/>
            <person name="Lippmeier J.C."/>
            <person name="Lucas S."/>
            <person name="Medina M."/>
            <person name="Montsant A."/>
            <person name="Obornik M."/>
            <person name="Parker M.S."/>
            <person name="Palenik B."/>
            <person name="Pazour G.J."/>
            <person name="Richardson P.M."/>
            <person name="Rynearson T.A."/>
            <person name="Saito M.A."/>
            <person name="Schwartz D.C."/>
            <person name="Thamatrakoln K."/>
            <person name="Valentin K."/>
            <person name="Vardi A."/>
            <person name="Wilkerson F.P."/>
            <person name="Rokhsar D.S."/>
        </authorList>
    </citation>
    <scope>NUCLEOTIDE SEQUENCE [LARGE SCALE GENOMIC DNA]</scope>
    <source>
        <strain evidence="3 4">CCMP1335</strain>
    </source>
</reference>
<feature type="compositionally biased region" description="Low complexity" evidence="1">
    <location>
        <begin position="214"/>
        <end position="233"/>
    </location>
</feature>
<dbReference type="RefSeq" id="XP_002289055.1">
    <property type="nucleotide sequence ID" value="XM_002289019.1"/>
</dbReference>
<dbReference type="KEGG" id="tps:THAPSDRAFT_3916"/>